<dbReference type="InterPro" id="IPR029033">
    <property type="entry name" value="His_PPase_superfam"/>
</dbReference>
<dbReference type="InterPro" id="IPR013078">
    <property type="entry name" value="His_Pase_superF_clade-1"/>
</dbReference>
<dbReference type="CDD" id="cd07040">
    <property type="entry name" value="HP"/>
    <property type="match status" value="1"/>
</dbReference>
<dbReference type="AlphaFoldDB" id="A0A9X1SPT8"/>
<name>A0A9X1SPT8_9GAMM</name>
<reference evidence="2" key="1">
    <citation type="submission" date="2021-08" db="EMBL/GenBank/DDBJ databases">
        <title>Isolation and characterization of neutrophilic mixotrophic iron-oxidizing bacteria from deep-sea hydrothermal vents.</title>
        <authorList>
            <person name="He Y."/>
        </authorList>
    </citation>
    <scope>NUCLEOTIDE SEQUENCE</scope>
    <source>
        <strain evidence="2">IOP_13</strain>
    </source>
</reference>
<dbReference type="Gene3D" id="3.40.50.1240">
    <property type="entry name" value="Phosphoglycerate mutase-like"/>
    <property type="match status" value="1"/>
</dbReference>
<feature type="chain" id="PRO_5040910101" evidence="1">
    <location>
        <begin position="21"/>
        <end position="191"/>
    </location>
</feature>
<protein>
    <submittedName>
        <fullName evidence="2">Histidine phosphatase family protein</fullName>
    </submittedName>
</protein>
<comment type="caution">
    <text evidence="2">The sequence shown here is derived from an EMBL/GenBank/DDBJ whole genome shotgun (WGS) entry which is preliminary data.</text>
</comment>
<dbReference type="Pfam" id="PF00300">
    <property type="entry name" value="His_Phos_1"/>
    <property type="match status" value="1"/>
</dbReference>
<dbReference type="EMBL" id="JAINWF010000007">
    <property type="protein sequence ID" value="MCD1608859.1"/>
    <property type="molecule type" value="Genomic_DNA"/>
</dbReference>
<dbReference type="Proteomes" id="UP001138989">
    <property type="component" value="Unassembled WGS sequence"/>
</dbReference>
<organism evidence="2 3">
    <name type="scientific">Stutzerimonas kunmingensis</name>
    <dbReference type="NCBI Taxonomy" id="1211807"/>
    <lineage>
        <taxon>Bacteria</taxon>
        <taxon>Pseudomonadati</taxon>
        <taxon>Pseudomonadota</taxon>
        <taxon>Gammaproteobacteria</taxon>
        <taxon>Pseudomonadales</taxon>
        <taxon>Pseudomonadaceae</taxon>
        <taxon>Stutzerimonas</taxon>
    </lineage>
</organism>
<accession>A0A9X1SPT8</accession>
<keyword evidence="3" id="KW-1185">Reference proteome</keyword>
<evidence type="ECO:0000313" key="2">
    <source>
        <dbReference type="EMBL" id="MCD1608859.1"/>
    </source>
</evidence>
<evidence type="ECO:0000256" key="1">
    <source>
        <dbReference type="SAM" id="SignalP"/>
    </source>
</evidence>
<dbReference type="SUPFAM" id="SSF53254">
    <property type="entry name" value="Phosphoglycerate mutase-like"/>
    <property type="match status" value="1"/>
</dbReference>
<sequence length="191" mass="21141">MWRSALLISLLALAAEPLRADDAAAWQALREGRAILVMRHASAPGLGDPEGFVLEDCKTQRNLNQRGRDEARRWGAWLREAGLHEVRLFSSRWCRALETAEHMALGRVEPLPELDSFFTSPANEHWHTEALREAVEQLPAGEVAVLVTHQVNITALTGIFPQSGEGLILERPLTSPPRLLARIAPPLAALE</sequence>
<keyword evidence="1" id="KW-0732">Signal</keyword>
<evidence type="ECO:0000313" key="3">
    <source>
        <dbReference type="Proteomes" id="UP001138989"/>
    </source>
</evidence>
<feature type="signal peptide" evidence="1">
    <location>
        <begin position="1"/>
        <end position="20"/>
    </location>
</feature>
<gene>
    <name evidence="2" type="ORF">K7H17_13375</name>
</gene>
<proteinExistence type="predicted"/>